<protein>
    <submittedName>
        <fullName evidence="1">Uncharacterized protein</fullName>
    </submittedName>
</protein>
<sequence>MDLGMNMSCATFSCPRASPLPSPWSDLMVSSRKNHFNTSRSDGLMSMSLLTVSQMLFRCQNRLLENPS</sequence>
<accession>A0A445FDC4</accession>
<gene>
    <name evidence="1" type="ORF">D0Y65_050765</name>
</gene>
<dbReference type="Proteomes" id="UP000289340">
    <property type="component" value="Chromosome 19"/>
</dbReference>
<evidence type="ECO:0000313" key="2">
    <source>
        <dbReference type="Proteomes" id="UP000289340"/>
    </source>
</evidence>
<keyword evidence="2" id="KW-1185">Reference proteome</keyword>
<comment type="caution">
    <text evidence="1">The sequence shown here is derived from an EMBL/GenBank/DDBJ whole genome shotgun (WGS) entry which is preliminary data.</text>
</comment>
<organism evidence="1 2">
    <name type="scientific">Glycine soja</name>
    <name type="common">Wild soybean</name>
    <dbReference type="NCBI Taxonomy" id="3848"/>
    <lineage>
        <taxon>Eukaryota</taxon>
        <taxon>Viridiplantae</taxon>
        <taxon>Streptophyta</taxon>
        <taxon>Embryophyta</taxon>
        <taxon>Tracheophyta</taxon>
        <taxon>Spermatophyta</taxon>
        <taxon>Magnoliopsida</taxon>
        <taxon>eudicotyledons</taxon>
        <taxon>Gunneridae</taxon>
        <taxon>Pentapetalae</taxon>
        <taxon>rosids</taxon>
        <taxon>fabids</taxon>
        <taxon>Fabales</taxon>
        <taxon>Fabaceae</taxon>
        <taxon>Papilionoideae</taxon>
        <taxon>50 kb inversion clade</taxon>
        <taxon>NPAAA clade</taxon>
        <taxon>indigoferoid/millettioid clade</taxon>
        <taxon>Phaseoleae</taxon>
        <taxon>Glycine</taxon>
        <taxon>Glycine subgen. Soja</taxon>
    </lineage>
</organism>
<name>A0A445FDC4_GLYSO</name>
<proteinExistence type="predicted"/>
<reference evidence="1 2" key="1">
    <citation type="submission" date="2018-09" db="EMBL/GenBank/DDBJ databases">
        <title>A high-quality reference genome of wild soybean provides a powerful tool to mine soybean genomes.</title>
        <authorList>
            <person name="Xie M."/>
            <person name="Chung C.Y.L."/>
            <person name="Li M.-W."/>
            <person name="Wong F.-L."/>
            <person name="Chan T.-F."/>
            <person name="Lam H.-M."/>
        </authorList>
    </citation>
    <scope>NUCLEOTIDE SEQUENCE [LARGE SCALE GENOMIC DNA]</scope>
    <source>
        <strain evidence="2">cv. W05</strain>
        <tissue evidence="1">Hypocotyl of etiolated seedlings</tissue>
    </source>
</reference>
<evidence type="ECO:0000313" key="1">
    <source>
        <dbReference type="EMBL" id="RZB46855.1"/>
    </source>
</evidence>
<dbReference type="EMBL" id="QZWG01000019">
    <property type="protein sequence ID" value="RZB46855.1"/>
    <property type="molecule type" value="Genomic_DNA"/>
</dbReference>
<dbReference type="AlphaFoldDB" id="A0A445FDC4"/>